<evidence type="ECO:0000313" key="1">
    <source>
        <dbReference type="EMBL" id="JAH76634.1"/>
    </source>
</evidence>
<reference evidence="1" key="1">
    <citation type="submission" date="2014-11" db="EMBL/GenBank/DDBJ databases">
        <authorList>
            <person name="Amaro Gonzalez C."/>
        </authorList>
    </citation>
    <scope>NUCLEOTIDE SEQUENCE</scope>
</reference>
<sequence>MPFNCRKYMHYLPQGKNFLMMHVYTVHGIKSCEA</sequence>
<proteinExistence type="predicted"/>
<dbReference type="AlphaFoldDB" id="A0A0E9VES7"/>
<name>A0A0E9VES7_ANGAN</name>
<accession>A0A0E9VES7</accession>
<organism evidence="1">
    <name type="scientific">Anguilla anguilla</name>
    <name type="common">European freshwater eel</name>
    <name type="synonym">Muraena anguilla</name>
    <dbReference type="NCBI Taxonomy" id="7936"/>
    <lineage>
        <taxon>Eukaryota</taxon>
        <taxon>Metazoa</taxon>
        <taxon>Chordata</taxon>
        <taxon>Craniata</taxon>
        <taxon>Vertebrata</taxon>
        <taxon>Euteleostomi</taxon>
        <taxon>Actinopterygii</taxon>
        <taxon>Neopterygii</taxon>
        <taxon>Teleostei</taxon>
        <taxon>Anguilliformes</taxon>
        <taxon>Anguillidae</taxon>
        <taxon>Anguilla</taxon>
    </lineage>
</organism>
<reference evidence="1" key="2">
    <citation type="journal article" date="2015" name="Fish Shellfish Immunol.">
        <title>Early steps in the European eel (Anguilla anguilla)-Vibrio vulnificus interaction in the gills: Role of the RtxA13 toxin.</title>
        <authorList>
            <person name="Callol A."/>
            <person name="Pajuelo D."/>
            <person name="Ebbesson L."/>
            <person name="Teles M."/>
            <person name="MacKenzie S."/>
            <person name="Amaro C."/>
        </authorList>
    </citation>
    <scope>NUCLEOTIDE SEQUENCE</scope>
</reference>
<protein>
    <submittedName>
        <fullName evidence="1">Uncharacterized protein</fullName>
    </submittedName>
</protein>
<dbReference type="EMBL" id="GBXM01031943">
    <property type="protein sequence ID" value="JAH76634.1"/>
    <property type="molecule type" value="Transcribed_RNA"/>
</dbReference>